<keyword evidence="13" id="KW-0472">Membrane</keyword>
<keyword evidence="11" id="KW-1133">Transmembrane helix</keyword>
<dbReference type="NCBIfam" id="TIGR00229">
    <property type="entry name" value="sensory_box"/>
    <property type="match status" value="1"/>
</dbReference>
<dbReference type="Pfam" id="PF08448">
    <property type="entry name" value="PAS_4"/>
    <property type="match status" value="1"/>
</dbReference>
<dbReference type="InterPro" id="IPR000700">
    <property type="entry name" value="PAS-assoc_C"/>
</dbReference>
<name>A0ABX1WJD7_9FLAO</name>
<dbReference type="Gene3D" id="3.30.450.40">
    <property type="match status" value="1"/>
</dbReference>
<dbReference type="InterPro" id="IPR013656">
    <property type="entry name" value="PAS_4"/>
</dbReference>
<dbReference type="PRINTS" id="PR00344">
    <property type="entry name" value="BCTRLSENSOR"/>
</dbReference>
<evidence type="ECO:0000256" key="2">
    <source>
        <dbReference type="ARBA" id="ARBA00004651"/>
    </source>
</evidence>
<dbReference type="InterPro" id="IPR005467">
    <property type="entry name" value="His_kinase_dom"/>
</dbReference>
<keyword evidence="6" id="KW-0808">Transferase</keyword>
<dbReference type="InterPro" id="IPR008207">
    <property type="entry name" value="Sig_transdc_His_kin_Hpt_dom"/>
</dbReference>
<dbReference type="SUPFAM" id="SSF52172">
    <property type="entry name" value="CheY-like"/>
    <property type="match status" value="2"/>
</dbReference>
<dbReference type="EMBL" id="JABFOQ010000002">
    <property type="protein sequence ID" value="NOJ74654.1"/>
    <property type="molecule type" value="Genomic_DNA"/>
</dbReference>
<dbReference type="SMART" id="SM00388">
    <property type="entry name" value="HisKA"/>
    <property type="match status" value="1"/>
</dbReference>
<dbReference type="SUPFAM" id="SSF55785">
    <property type="entry name" value="PYP-like sensor domain (PAS domain)"/>
    <property type="match status" value="3"/>
</dbReference>
<organism evidence="21 22">
    <name type="scientific">Empedobacter stercoris</name>
    <dbReference type="NCBI Taxonomy" id="1628248"/>
    <lineage>
        <taxon>Bacteria</taxon>
        <taxon>Pseudomonadati</taxon>
        <taxon>Bacteroidota</taxon>
        <taxon>Flavobacteriia</taxon>
        <taxon>Flavobacteriales</taxon>
        <taxon>Weeksellaceae</taxon>
        <taxon>Empedobacter</taxon>
    </lineage>
</organism>
<keyword evidence="7" id="KW-0812">Transmembrane</keyword>
<dbReference type="InterPro" id="IPR001789">
    <property type="entry name" value="Sig_transdc_resp-reg_receiver"/>
</dbReference>
<evidence type="ECO:0000259" key="19">
    <source>
        <dbReference type="PROSITE" id="PS50113"/>
    </source>
</evidence>
<dbReference type="Proteomes" id="UP000580344">
    <property type="component" value="Unassembled WGS sequence"/>
</dbReference>
<dbReference type="CDD" id="cd16922">
    <property type="entry name" value="HATPase_EvgS-ArcB-TorS-like"/>
    <property type="match status" value="1"/>
</dbReference>
<dbReference type="SMART" id="SM00086">
    <property type="entry name" value="PAC"/>
    <property type="match status" value="2"/>
</dbReference>
<reference evidence="21 22" key="1">
    <citation type="submission" date="2020-05" db="EMBL/GenBank/DDBJ databases">
        <title>Tigecycline resistant gene in Empedobacter stercoris.</title>
        <authorList>
            <person name="Chen Y."/>
            <person name="Cheng Y."/>
            <person name="Zhou K."/>
        </authorList>
    </citation>
    <scope>NUCLEOTIDE SEQUENCE [LARGE SCALE GENOMIC DNA]</scope>
    <source>
        <strain evidence="21 22">ES202</strain>
    </source>
</reference>
<dbReference type="InterPro" id="IPR003018">
    <property type="entry name" value="GAF"/>
</dbReference>
<evidence type="ECO:0000259" key="17">
    <source>
        <dbReference type="PROSITE" id="PS50110"/>
    </source>
</evidence>
<keyword evidence="22" id="KW-1185">Reference proteome</keyword>
<dbReference type="PROSITE" id="PS50113">
    <property type="entry name" value="PAC"/>
    <property type="match status" value="1"/>
</dbReference>
<dbReference type="InterPro" id="IPR000014">
    <property type="entry name" value="PAS"/>
</dbReference>
<dbReference type="InterPro" id="IPR035965">
    <property type="entry name" value="PAS-like_dom_sf"/>
</dbReference>
<dbReference type="Gene3D" id="3.40.50.2300">
    <property type="match status" value="2"/>
</dbReference>
<dbReference type="InterPro" id="IPR036890">
    <property type="entry name" value="HATPase_C_sf"/>
</dbReference>
<evidence type="ECO:0000256" key="7">
    <source>
        <dbReference type="ARBA" id="ARBA00022692"/>
    </source>
</evidence>
<dbReference type="InterPro" id="IPR004358">
    <property type="entry name" value="Sig_transdc_His_kin-like_C"/>
</dbReference>
<dbReference type="InterPro" id="IPR011006">
    <property type="entry name" value="CheY-like_superfamily"/>
</dbReference>
<dbReference type="PROSITE" id="PS50110">
    <property type="entry name" value="RESPONSE_REGULATORY"/>
    <property type="match status" value="2"/>
</dbReference>
<evidence type="ECO:0000256" key="4">
    <source>
        <dbReference type="ARBA" id="ARBA00022475"/>
    </source>
</evidence>
<evidence type="ECO:0000256" key="5">
    <source>
        <dbReference type="ARBA" id="ARBA00022553"/>
    </source>
</evidence>
<dbReference type="CDD" id="cd00082">
    <property type="entry name" value="HisKA"/>
    <property type="match status" value="1"/>
</dbReference>
<evidence type="ECO:0000256" key="15">
    <source>
        <dbReference type="PROSITE-ProRule" id="PRU00169"/>
    </source>
</evidence>
<dbReference type="InterPro" id="IPR029016">
    <property type="entry name" value="GAF-like_dom_sf"/>
</dbReference>
<feature type="domain" description="PAS" evidence="18">
    <location>
        <begin position="290"/>
        <end position="360"/>
    </location>
</feature>
<dbReference type="SUPFAM" id="SSF47226">
    <property type="entry name" value="Histidine-containing phosphotransfer domain, HPT domain"/>
    <property type="match status" value="1"/>
</dbReference>
<evidence type="ECO:0000256" key="1">
    <source>
        <dbReference type="ARBA" id="ARBA00000085"/>
    </source>
</evidence>
<dbReference type="Pfam" id="PF00512">
    <property type="entry name" value="HisKA"/>
    <property type="match status" value="1"/>
</dbReference>
<evidence type="ECO:0000256" key="6">
    <source>
        <dbReference type="ARBA" id="ARBA00022679"/>
    </source>
</evidence>
<dbReference type="InterPro" id="IPR036641">
    <property type="entry name" value="HPT_dom_sf"/>
</dbReference>
<feature type="modified residue" description="4-aspartylphosphate" evidence="15">
    <location>
        <position position="1119"/>
    </location>
</feature>
<comment type="catalytic activity">
    <reaction evidence="1">
        <text>ATP + protein L-histidine = ADP + protein N-phospho-L-histidine.</text>
        <dbReference type="EC" id="2.7.13.3"/>
    </reaction>
</comment>
<dbReference type="SUPFAM" id="SSF47384">
    <property type="entry name" value="Homodimeric domain of signal transducing histidine kinase"/>
    <property type="match status" value="1"/>
</dbReference>
<dbReference type="Gene3D" id="1.10.287.130">
    <property type="match status" value="1"/>
</dbReference>
<dbReference type="PROSITE" id="PS50112">
    <property type="entry name" value="PAS"/>
    <property type="match status" value="2"/>
</dbReference>
<feature type="domain" description="Response regulatory" evidence="17">
    <location>
        <begin position="1068"/>
        <end position="1186"/>
    </location>
</feature>
<evidence type="ECO:0000256" key="10">
    <source>
        <dbReference type="ARBA" id="ARBA00022840"/>
    </source>
</evidence>
<dbReference type="Gene3D" id="3.30.450.20">
    <property type="entry name" value="PAS domain"/>
    <property type="match status" value="4"/>
</dbReference>
<dbReference type="Pfam" id="PF00072">
    <property type="entry name" value="Response_reg"/>
    <property type="match status" value="2"/>
</dbReference>
<dbReference type="CDD" id="cd17546">
    <property type="entry name" value="REC_hyHK_CKI1_RcsC-like"/>
    <property type="match status" value="2"/>
</dbReference>
<dbReference type="SMART" id="SM00091">
    <property type="entry name" value="PAS"/>
    <property type="match status" value="3"/>
</dbReference>
<feature type="domain" description="Response regulatory" evidence="17">
    <location>
        <begin position="922"/>
        <end position="1042"/>
    </location>
</feature>
<evidence type="ECO:0000256" key="9">
    <source>
        <dbReference type="ARBA" id="ARBA00022777"/>
    </source>
</evidence>
<dbReference type="CDD" id="cd00130">
    <property type="entry name" value="PAS"/>
    <property type="match status" value="1"/>
</dbReference>
<feature type="domain" description="Histidine kinase" evidence="16">
    <location>
        <begin position="683"/>
        <end position="906"/>
    </location>
</feature>
<accession>A0ABX1WJD7</accession>
<dbReference type="PANTHER" id="PTHR45339:SF1">
    <property type="entry name" value="HYBRID SIGNAL TRANSDUCTION HISTIDINE KINASE J"/>
    <property type="match status" value="1"/>
</dbReference>
<keyword evidence="5 15" id="KW-0597">Phosphoprotein</keyword>
<dbReference type="InterPro" id="IPR003594">
    <property type="entry name" value="HATPase_dom"/>
</dbReference>
<dbReference type="PANTHER" id="PTHR45339">
    <property type="entry name" value="HYBRID SIGNAL TRANSDUCTION HISTIDINE KINASE J"/>
    <property type="match status" value="1"/>
</dbReference>
<keyword evidence="4" id="KW-1003">Cell membrane</keyword>
<dbReference type="SMART" id="SM00387">
    <property type="entry name" value="HATPase_c"/>
    <property type="match status" value="1"/>
</dbReference>
<sequence length="1307" mass="150186">MENFHIPTNEKQRLQAVYDYNLQGHDKDEELEVFANAASLICNAPIALISIFDENYQVIKANCGIDVDIVPRQQTICQFSLMEEEILVIDDVTKFEPAKNIAGVKAANIKFYAGVPLIDDNGNVLGTLCVNDHYPRTLDEKQRNLLIQLGKNITKLLVSKKRKKDAAYFQNIYKISNNLIGVADINGVLKSINPAFKKVLEVKNDQLIRSKNFLDFVSEKDKKKVQMFLADLKTNSGSIDFKCLMCSIETKEEKMVEWYTKLNTSYDNEIFLFGRDITLENSKKEELENSERKFRNFFNSSLGLMTIHDLDGNILSINKKGLESIGYTEEESKDLDLKKLIPKSNQKEYQIYIETILSKKQDSGLMSLIKKDGSLTYWLYNNILDKDNEGNPVVMSTAVDMTQRTLLERDLNRVRQLLDHTYEVANVGGWKYDLVKQKLIWTDITKKIHEVELDYEPNVETSLNFYEAKSSYPKIKKAFRDAVEKGIGYDMELQIVTQKGKTIWVRCKGIPEFVNGKCVSVFGTFQDIDERKRYTLELARQKAIFETFINHVPASVAMLDKDMNYLTLSNQWCDEFVVKKKNVIGKSHYEMYNVPEERKAIYDACLQGESYSDEDMIYRTPKYDTEQHYAWEIHPWYINKKQIGGLIMFSQNITESVKKNKELKKAKKNADIANRAKSEFLANMSHEIRTPLNGVIGFSDLLLKTPLNQSQKQYLNYINDSANSLLSIINDILDFSKIESGRMDVSIEKNNLFELGNQVINVILYQAENKKIELLLNIDNSLPQFIWIDEARLKQVLINLLGNAVKFTEKGEIELKISQVEPIEEGKKAKLRFSVRDTGIGIKPEKQSKIFDAFTQEDSTVSKRFGGTGLGLTISNKLLNYFGSHLELESEVDKGSTFYFDLEVDYEYNFNQQFDHLDEIKHVLIVDDNQSNQVILKHMLEFKKITSDLANNGMEALQKVLNGEVYDVILMDYHMPVLNGLETIQKIKEYVESKQTKIPLVLLHSSSEDEFLIQKAKELGINSRLLKPIKSEELFETLRKSIIDSKENQTLEIEEPNENTQDFSKQFHILIADDNMVNMALNQQIIKNIAPNSVLYTAINGAEAVAVCQENQVDLILMDIQMPEMNGIDATKFIRLINNYQDVPIIAVTAGNVKGEKERCLEVGLTDFLAKPIRENDIVDMMKKWLDFSQETQNENEDFGNHIDVSMIDNYTKDDESFRKTFIEIIINELEKDKIAFKTHSNTKNLEQINQLGHKVKGTSKTAGLLILADLTEQIEKATSINYIEENQLIMRIENEIELVINYLKNI</sequence>
<evidence type="ECO:0000256" key="8">
    <source>
        <dbReference type="ARBA" id="ARBA00022741"/>
    </source>
</evidence>
<evidence type="ECO:0000259" key="18">
    <source>
        <dbReference type="PROSITE" id="PS50112"/>
    </source>
</evidence>
<dbReference type="SUPFAM" id="SSF55874">
    <property type="entry name" value="ATPase domain of HSP90 chaperone/DNA topoisomerase II/histidine kinase"/>
    <property type="match status" value="1"/>
</dbReference>
<evidence type="ECO:0000256" key="11">
    <source>
        <dbReference type="ARBA" id="ARBA00022989"/>
    </source>
</evidence>
<dbReference type="EC" id="2.7.13.3" evidence="3"/>
<dbReference type="InterPro" id="IPR003661">
    <property type="entry name" value="HisK_dim/P_dom"/>
</dbReference>
<feature type="modified residue" description="4-aspartylphosphate" evidence="15">
    <location>
        <position position="972"/>
    </location>
</feature>
<dbReference type="SUPFAM" id="SSF55781">
    <property type="entry name" value="GAF domain-like"/>
    <property type="match status" value="1"/>
</dbReference>
<keyword evidence="10" id="KW-0067">ATP-binding</keyword>
<evidence type="ECO:0000256" key="14">
    <source>
        <dbReference type="PROSITE-ProRule" id="PRU00110"/>
    </source>
</evidence>
<dbReference type="PROSITE" id="PS50894">
    <property type="entry name" value="HPT"/>
    <property type="match status" value="1"/>
</dbReference>
<dbReference type="Gene3D" id="1.20.120.160">
    <property type="entry name" value="HPT domain"/>
    <property type="match status" value="1"/>
</dbReference>
<comment type="subcellular location">
    <subcellularLocation>
        <location evidence="2">Cell membrane</location>
        <topology evidence="2">Multi-pass membrane protein</topology>
    </subcellularLocation>
</comment>
<evidence type="ECO:0000256" key="12">
    <source>
        <dbReference type="ARBA" id="ARBA00023012"/>
    </source>
</evidence>
<keyword evidence="9" id="KW-0418">Kinase</keyword>
<evidence type="ECO:0000313" key="21">
    <source>
        <dbReference type="EMBL" id="NOJ74654.1"/>
    </source>
</evidence>
<evidence type="ECO:0000259" key="20">
    <source>
        <dbReference type="PROSITE" id="PS50894"/>
    </source>
</evidence>
<dbReference type="Gene3D" id="3.30.565.10">
    <property type="entry name" value="Histidine kinase-like ATPase, C-terminal domain"/>
    <property type="match status" value="1"/>
</dbReference>
<evidence type="ECO:0000256" key="13">
    <source>
        <dbReference type="ARBA" id="ARBA00023136"/>
    </source>
</evidence>
<dbReference type="InterPro" id="IPR001610">
    <property type="entry name" value="PAC"/>
</dbReference>
<dbReference type="SMART" id="SM00448">
    <property type="entry name" value="REC"/>
    <property type="match status" value="2"/>
</dbReference>
<evidence type="ECO:0000259" key="16">
    <source>
        <dbReference type="PROSITE" id="PS50109"/>
    </source>
</evidence>
<dbReference type="InterPro" id="IPR036097">
    <property type="entry name" value="HisK_dim/P_sf"/>
</dbReference>
<protein>
    <recommendedName>
        <fullName evidence="3">histidine kinase</fullName>
        <ecNumber evidence="3">2.7.13.3</ecNumber>
    </recommendedName>
</protein>
<keyword evidence="12" id="KW-0902">Two-component regulatory system</keyword>
<feature type="domain" description="PAC" evidence="19">
    <location>
        <begin position="489"/>
        <end position="540"/>
    </location>
</feature>
<feature type="domain" description="PAS" evidence="18">
    <location>
        <begin position="165"/>
        <end position="236"/>
    </location>
</feature>
<dbReference type="Pfam" id="PF02518">
    <property type="entry name" value="HATPase_c"/>
    <property type="match status" value="1"/>
</dbReference>
<dbReference type="Pfam" id="PF01590">
    <property type="entry name" value="GAF"/>
    <property type="match status" value="1"/>
</dbReference>
<proteinExistence type="predicted"/>
<feature type="modified residue" description="Phosphohistidine" evidence="14">
    <location>
        <position position="1254"/>
    </location>
</feature>
<dbReference type="RefSeq" id="WP_171621974.1">
    <property type="nucleotide sequence ID" value="NZ_JABFOQ010000002.1"/>
</dbReference>
<evidence type="ECO:0000256" key="3">
    <source>
        <dbReference type="ARBA" id="ARBA00012438"/>
    </source>
</evidence>
<evidence type="ECO:0000313" key="22">
    <source>
        <dbReference type="Proteomes" id="UP000580344"/>
    </source>
</evidence>
<dbReference type="PROSITE" id="PS50109">
    <property type="entry name" value="HIS_KIN"/>
    <property type="match status" value="1"/>
</dbReference>
<gene>
    <name evidence="21" type="ORF">HMH06_02135</name>
</gene>
<dbReference type="Pfam" id="PF13426">
    <property type="entry name" value="PAS_9"/>
    <property type="match status" value="2"/>
</dbReference>
<comment type="caution">
    <text evidence="21">The sequence shown here is derived from an EMBL/GenBank/DDBJ whole genome shotgun (WGS) entry which is preliminary data.</text>
</comment>
<feature type="domain" description="HPt" evidence="20">
    <location>
        <begin position="1215"/>
        <end position="1307"/>
    </location>
</feature>
<keyword evidence="8" id="KW-0547">Nucleotide-binding</keyword>